<name>A0A9E2L238_9SPIR</name>
<evidence type="ECO:0000313" key="2">
    <source>
        <dbReference type="Proteomes" id="UP000823914"/>
    </source>
</evidence>
<dbReference type="AlphaFoldDB" id="A0A9E2L238"/>
<evidence type="ECO:0000313" key="1">
    <source>
        <dbReference type="EMBL" id="MBU3850269.1"/>
    </source>
</evidence>
<gene>
    <name evidence="1" type="ORF">IAA16_06860</name>
</gene>
<reference evidence="1" key="2">
    <citation type="submission" date="2021-04" db="EMBL/GenBank/DDBJ databases">
        <authorList>
            <person name="Gilroy R."/>
        </authorList>
    </citation>
    <scope>NUCLEOTIDE SEQUENCE</scope>
    <source>
        <strain evidence="1">Gambia15-2214</strain>
    </source>
</reference>
<proteinExistence type="predicted"/>
<dbReference type="EMBL" id="JAHLFV010000163">
    <property type="protein sequence ID" value="MBU3850269.1"/>
    <property type="molecule type" value="Genomic_DNA"/>
</dbReference>
<organism evidence="1 2">
    <name type="scientific">Candidatus Treponema excrementipullorum</name>
    <dbReference type="NCBI Taxonomy" id="2838768"/>
    <lineage>
        <taxon>Bacteria</taxon>
        <taxon>Pseudomonadati</taxon>
        <taxon>Spirochaetota</taxon>
        <taxon>Spirochaetia</taxon>
        <taxon>Spirochaetales</taxon>
        <taxon>Treponemataceae</taxon>
        <taxon>Treponema</taxon>
    </lineage>
</organism>
<protein>
    <submittedName>
        <fullName evidence="1">Uncharacterized protein</fullName>
    </submittedName>
</protein>
<accession>A0A9E2L238</accession>
<sequence>MKFLLVYRDNDGICNLQITEDCACYSPQDLKQSIDKYNQSKTNKLHGFSVELVDDQIAVEAVEFVQHLYKDT</sequence>
<comment type="caution">
    <text evidence="1">The sequence shown here is derived from an EMBL/GenBank/DDBJ whole genome shotgun (WGS) entry which is preliminary data.</text>
</comment>
<dbReference type="Proteomes" id="UP000823914">
    <property type="component" value="Unassembled WGS sequence"/>
</dbReference>
<reference evidence="1" key="1">
    <citation type="journal article" date="2021" name="PeerJ">
        <title>Extensive microbial diversity within the chicken gut microbiome revealed by metagenomics and culture.</title>
        <authorList>
            <person name="Gilroy R."/>
            <person name="Ravi A."/>
            <person name="Getino M."/>
            <person name="Pursley I."/>
            <person name="Horton D.L."/>
            <person name="Alikhan N.F."/>
            <person name="Baker D."/>
            <person name="Gharbi K."/>
            <person name="Hall N."/>
            <person name="Watson M."/>
            <person name="Adriaenssens E.M."/>
            <person name="Foster-Nyarko E."/>
            <person name="Jarju S."/>
            <person name="Secka A."/>
            <person name="Antonio M."/>
            <person name="Oren A."/>
            <person name="Chaudhuri R.R."/>
            <person name="La Ragione R."/>
            <person name="Hildebrand F."/>
            <person name="Pallen M.J."/>
        </authorList>
    </citation>
    <scope>NUCLEOTIDE SEQUENCE</scope>
    <source>
        <strain evidence="1">Gambia15-2214</strain>
    </source>
</reference>